<feature type="region of interest" description="Disordered" evidence="3">
    <location>
        <begin position="1654"/>
        <end position="1681"/>
    </location>
</feature>
<feature type="compositionally biased region" description="Polar residues" evidence="3">
    <location>
        <begin position="3228"/>
        <end position="3246"/>
    </location>
</feature>
<dbReference type="InterPro" id="IPR036034">
    <property type="entry name" value="PDZ_sf"/>
</dbReference>
<keyword evidence="2" id="KW-0175">Coiled coil</keyword>
<dbReference type="InterPro" id="IPR026847">
    <property type="entry name" value="VPS13"/>
</dbReference>
<comment type="similarity">
    <text evidence="1">Belongs to the VPS13 family.</text>
</comment>
<dbReference type="EMBL" id="HBHT01010718">
    <property type="protein sequence ID" value="CAD9955109.1"/>
    <property type="molecule type" value="Transcribed_RNA"/>
</dbReference>
<feature type="region of interest" description="Disordered" evidence="3">
    <location>
        <begin position="1613"/>
        <end position="1632"/>
    </location>
</feature>
<feature type="compositionally biased region" description="Low complexity" evidence="3">
    <location>
        <begin position="3479"/>
        <end position="3497"/>
    </location>
</feature>
<dbReference type="PROSITE" id="PS50004">
    <property type="entry name" value="C2"/>
    <property type="match status" value="1"/>
</dbReference>
<feature type="compositionally biased region" description="Polar residues" evidence="3">
    <location>
        <begin position="1663"/>
        <end position="1674"/>
    </location>
</feature>
<feature type="coiled-coil region" evidence="2">
    <location>
        <begin position="1870"/>
        <end position="1897"/>
    </location>
</feature>
<feature type="domain" description="C2" evidence="4">
    <location>
        <begin position="1922"/>
        <end position="2059"/>
    </location>
</feature>
<gene>
    <name evidence="5" type="ORF">APAL1065_LOCUS7172</name>
</gene>
<dbReference type="InterPro" id="IPR009543">
    <property type="entry name" value="VPS13_VAB"/>
</dbReference>
<dbReference type="SMART" id="SM00239">
    <property type="entry name" value="C2"/>
    <property type="match status" value="1"/>
</dbReference>
<accession>A0A7S2Y632</accession>
<organism evidence="5">
    <name type="scientific">Entomoneis paludosa</name>
    <dbReference type="NCBI Taxonomy" id="265537"/>
    <lineage>
        <taxon>Eukaryota</taxon>
        <taxon>Sar</taxon>
        <taxon>Stramenopiles</taxon>
        <taxon>Ochrophyta</taxon>
        <taxon>Bacillariophyta</taxon>
        <taxon>Bacillariophyceae</taxon>
        <taxon>Bacillariophycidae</taxon>
        <taxon>Entomoneidaceae</taxon>
        <taxon>Entomoneis</taxon>
    </lineage>
</organism>
<protein>
    <recommendedName>
        <fullName evidence="4">C2 domain-containing protein</fullName>
    </recommendedName>
</protein>
<feature type="region of interest" description="Disordered" evidence="3">
    <location>
        <begin position="2509"/>
        <end position="2534"/>
    </location>
</feature>
<name>A0A7S2Y632_9STRA</name>
<feature type="compositionally biased region" description="Polar residues" evidence="3">
    <location>
        <begin position="3401"/>
        <end position="3410"/>
    </location>
</feature>
<feature type="compositionally biased region" description="Low complexity" evidence="3">
    <location>
        <begin position="408"/>
        <end position="425"/>
    </location>
</feature>
<dbReference type="GO" id="GO:0045053">
    <property type="term" value="P:protein retention in Golgi apparatus"/>
    <property type="evidence" value="ECO:0007669"/>
    <property type="project" value="TreeGrafter"/>
</dbReference>
<feature type="region of interest" description="Disordered" evidence="3">
    <location>
        <begin position="3222"/>
        <end position="3269"/>
    </location>
</feature>
<dbReference type="CDD" id="cd00030">
    <property type="entry name" value="C2"/>
    <property type="match status" value="1"/>
</dbReference>
<sequence>MSELPIMFPVSATDIVVGSKFIADASTFPEFGSEQYREVMESFHPPTSEFVMSLSRLSLRCTTDKSFDTVTTEAKGILLGLDECTIHVVSDSLGLTKVGAGSLGARLIDDDKVHCKIVDVNNRKELMHSWADLTFGTGEECTKFVEDLPLPFQMSIFLAPNASLYNIGMDSSILMMSDFSTLFGFLGFISVYFCESELGYPYLRAMEFLNETKQGMMGEDEIDETTSESLTDFRLWLSRPAVWIPVEPTEFASPFLILATEKGIWYRCATIELFLSQECIVKALTMSFVDKEDAEHRASLSLSRSLTLGKSLVEGLSLGLRIDYSGATNHSDYSLKIPYNGEWDCNLTSQRISMDPVVVSKPTICKPVETVDRFLGPAVCEMTFVVDVLPAAFAALYNLFIGAAEESGSDGGSQSQAQAESAIASESDHEETEEEDTEAIPEATFSFAGGFGDLRVFVLDPVLGPHLPVAVLSVASLNVTASQFSSEALEEEPVRGEAPPGDLQVYVDGNVWADSFKLGLTRSWEPLLESYHFILFYEKSLFRGSGITLTSDTSLHLNVTGAMLLVVDEVADSMLRVVSETFDSTNSGAPSEKSDHRRSETRERCITCTDDVSGLSVVHEFPRAVSNEDRVAFSVKNMTGQRMRAYRFENGGLDSKVATVSYVENGMATKLLFQPSVSKVSNMKVVEVEFPGLENSPNHNNAGSGSVHAIDIQIPGFQWMREVQIDNFGRRFIDLTPRSSLLRERAKEDWRIANVMKLLVEVGLENGGRELTAKSIFSIVNKTTHTLSLVLHPNTSFSPDIENEADVQLETGSIHQIPVLLLESALRMAGGMELGCIWLRPSNGQLPSTFTTDGHDDEPLVAQFSSRPVRLGKTVSDSALLFDENKGLDIPPERAETGIQVSCPVIGGSGQRELAPFCYAVEVGRSPVVKARQREHRKNDKNEMVNLHGPVAYTLSVYAPFVVANLLPEPGRFELMHAVRKTVLWFADLEPGQQVSVHSVGLDAPLLLLINLRFCRTPIGEGALVHHGVDPPPEAREHLGRLRSIGKAGKAVTMQLGKTLTALGESPDKRGHDRLYLAQNKENQPIHDKKGHHNTKRVAKVSAGDSATEDVDGKTYRVDTTIFFPENCVDETVVVDGVGQRLTLGIENIRGGGGQRRISVYCPFWIINTTEHALAYRQERSKTFVSGSVVSPKMDGSLTLSGGHVGEKAKKKAITEYESSSTKPLNNGTIFAGTPGALATSPGRCELTPGELTHLLEEDLSLDDLSSLAFMFNFHEGSMPGGYQKLCVRLHDGTGLNRYQSDWSRGFTLDSVGISQVVDMNCKDARALELTMVTQNAPGHLFKYTKILRFLPRYVVVNNLPYPVRLWQDNSIFRPPSAADVTLVNSEKKGSTRWRLVTNRKKKDTGKINQYEALWGKQVDITAEEGDVDFPLGTTAHPSALHVMSANTSSWKPFNLPDTRGDRQLRIGLGGHYNLTSSISADVPGEHTLRVTRAVDLRLLKHVSTRASPEYSITLPPRGETSFSGELGIWFETEWGTDRSLIVKAIRNDSYCYNKTDVHVGDELLLIDAAPVTRMTFAEAMNVLRTRINEIKTTPSEPPRRASSMRRSSLSFRFGSSTQSATKQEQEPERTIITPLTLTFRTVEERLRRVRLKAARNSAAKDQLQSETSSSNGANHGKDSDSHKFIKAELKTLHKCMYLVLGTTGTVPYEVHNRTKNSTIYFRQRGCHNHQWRILKPGASELYCWEEPMKTKRLTVRVATEESFVFFSQNEPSRVGAEEEYNSVSELDAHASKVAENGRAVAKKRKRIKDEEEAVFSSSTSVRLEEIGFKDYLHYRSAENKPRQLELEVDVVGSTRVLLVRDSSTELNNENQLVAHLETLRDKCAEEEERYQELRDLRSELPSTENLKDMSEDDITSSRVITDTARNLMQDYPEEKTLTSCHQMVVEVLEATGLSPDNYVGVCNPYVEVYLQKGSSGRKNLFQRRKSQRTYYVRRSVNPQWNSQSFIFNVPEEAVSVTRGHAVKLKVRNFRRMGTHSVLGRAQIDLHSVRGHSPLLGWFPLAGRTGRRELENSLSHWGRGSVKLKIHWVYSTSGLLDYFLLLSEARLKDLNESVDGMAGQVEKWREEEQRRQERIDGFKAVRVNDLVPVHRKQSTPGNFQPPFMRMESELGTSVRPIDEYGVSIDENVAITFDSQDDSAAFSSGRMAARKSVIAHGQLPSIRNEVEDQISLRRQQLQMGTSLATQNMRSSVFVSNNTGNFGGTASLSRFRTWEEAKVFFNDESLEIDFDGQEWNLSLRRTSPKHSFSDDDSVGERQLAGKLKVPSGAPSLIKDAAENHAALFAVSRASVERFARSSLRAALNPGGWLTIRPIQALNLPDTCNGMFVKVRYGSETYISETVDSTVYPTWFNPDESSTDGPVSAESLEYFPGDLHVYVPPQKTSGSILISVVGEGQGQRVNVKSELGVLKIPLGAAITACVDSVEEYFDSQMNEHGTSPVYMRWFPLEDPKATQPIEGDRRAGSRPREAEKDSDHTFNDYFSPCIQLALFWNPEVDFPDGERDGPRTRRKTKISASNEELVASTGEKSAYSSVVDQYFNADIGQVSVALIDSRKAVELVSGCVCDIDVRYWVTKAKTRFGVSVGWFQLDQQDEYAREPIILAPTPSEYVATVFQILAVKDNLRSKNEVLSFEFIDFSIAEFDLTLEETLLSDIADFLSSLRLRGFLADTTSESDGATEDLSTISHERSLFELGAATQRNPESALLFLLSDDNDEMKGRQRVYIEQLFLGVVKFNLSYLKGTKETRVLDDPILGIARQFESDKRAFGLQSSHHEKSDLVATWSQNTAQSSGGKFSLPTIFTSLFPNVSDAPVRLQGKALNHVFESPREIIQSIKKFYVNETLKQIYKIIGSLDFVGNPTMLFTSFLSGLRDLILIPSQAFIQDKNASSVGLGVAKGTLSLFSHSTSGFFGFTSKIFAVAGQALASVSFDKDYRQWHREQVVVEASNLNRTWKKRGVQSVHQMIVRPLGDILLGVGSGITGIVVAPVRGYKRGGPTGFIIGLAAGAAGVFVRPAVGVLDALSHFTASIHDIARSVNVLDKRFQPPIKYRLPYVFGTRMILMSFDDSVCRAFHLLKRFPLKTKHRAGHGGAEIIVHVEVLHNIGIDTYAIVTSSRLIIIRLVSGSNSPTLCWQVSLVGNAKVSSQVAEHGHNGFALTVFLKERETQEVDPSIERSSGPDSLPSNGPGTENEPSVGHGIINSAYEPGTEAFDHGTSRSEAGELITWYSVVAEYQYRRQLARLHNGIACVTGNFDDVIRDQTLGRPGSTQFFTSFGIFHFEEKDSESLEQEAHASTLEDQMEAIPWRLDEDVVANDPEWLAIARKRAANASLEVPVMPLSAEQETSERSTAANQPSSGRVRKIARWITGRLPTIPDTDEENPPSPIRHDKGAEDGGMDSEDVGGLSPSVPNISNTTTGDETFVTANGETNSGNQSSTNSGNTPSFNTARQEASERNLGREGSEPNLARESFATALTAHGLSSTPASTVGRDSFITAYQGNSALTMDVSIQSDPSDHIDNEEDVSLERQGFISSKLPSKLAGASRNLSDQTAIHSNATPARTDGVSEIAETHTPTHVPSTDTERLVRMETIMEQLLIFSSEQALQNNTTRTQQTPSVANDLSLRGEIHELRMILQQQNQAEKEAQKEIELLRMQVNKLTEIVQQRPQESDQSSIDSNRVVPASIGFEEQDDIMAKI</sequence>
<evidence type="ECO:0000256" key="1">
    <source>
        <dbReference type="ARBA" id="ARBA00006545"/>
    </source>
</evidence>
<reference evidence="5" key="1">
    <citation type="submission" date="2021-01" db="EMBL/GenBank/DDBJ databases">
        <authorList>
            <person name="Corre E."/>
            <person name="Pelletier E."/>
            <person name="Niang G."/>
            <person name="Scheremetjew M."/>
            <person name="Finn R."/>
            <person name="Kale V."/>
            <person name="Holt S."/>
            <person name="Cochrane G."/>
            <person name="Meng A."/>
            <person name="Brown T."/>
            <person name="Cohen L."/>
        </authorList>
    </citation>
    <scope>NUCLEOTIDE SEQUENCE</scope>
    <source>
        <strain evidence="5">CCMP125</strain>
    </source>
</reference>
<dbReference type="Pfam" id="PF00168">
    <property type="entry name" value="C2"/>
    <property type="match status" value="1"/>
</dbReference>
<dbReference type="SUPFAM" id="SSF49562">
    <property type="entry name" value="C2 domain (Calcium/lipid-binding domain, CaLB)"/>
    <property type="match status" value="1"/>
</dbReference>
<feature type="region of interest" description="Disordered" evidence="3">
    <location>
        <begin position="408"/>
        <end position="438"/>
    </location>
</feature>
<feature type="compositionally biased region" description="Basic residues" evidence="3">
    <location>
        <begin position="1089"/>
        <end position="1099"/>
    </location>
</feature>
<dbReference type="Gene3D" id="2.60.40.150">
    <property type="entry name" value="C2 domain"/>
    <property type="match status" value="1"/>
</dbReference>
<evidence type="ECO:0000256" key="2">
    <source>
        <dbReference type="SAM" id="Coils"/>
    </source>
</evidence>
<feature type="compositionally biased region" description="Basic and acidic residues" evidence="3">
    <location>
        <begin position="3504"/>
        <end position="3515"/>
    </location>
</feature>
<dbReference type="SUPFAM" id="SSF50156">
    <property type="entry name" value="PDZ domain-like"/>
    <property type="match status" value="1"/>
</dbReference>
<feature type="compositionally biased region" description="Acidic residues" evidence="3">
    <location>
        <begin position="428"/>
        <end position="438"/>
    </location>
</feature>
<dbReference type="PANTHER" id="PTHR16166:SF93">
    <property type="entry name" value="INTERMEMBRANE LIPID TRANSFER PROTEIN VPS13"/>
    <property type="match status" value="1"/>
</dbReference>
<dbReference type="InterPro" id="IPR000008">
    <property type="entry name" value="C2_dom"/>
</dbReference>
<proteinExistence type="inferred from homology"/>
<evidence type="ECO:0000256" key="3">
    <source>
        <dbReference type="SAM" id="MobiDB-lite"/>
    </source>
</evidence>
<dbReference type="GO" id="GO:0006623">
    <property type="term" value="P:protein targeting to vacuole"/>
    <property type="evidence" value="ECO:0007669"/>
    <property type="project" value="TreeGrafter"/>
</dbReference>
<dbReference type="PANTHER" id="PTHR16166">
    <property type="entry name" value="VACUOLAR PROTEIN SORTING-ASSOCIATED PROTEIN VPS13"/>
    <property type="match status" value="1"/>
</dbReference>
<feature type="compositionally biased region" description="Polar residues" evidence="3">
    <location>
        <begin position="3461"/>
        <end position="3472"/>
    </location>
</feature>
<dbReference type="Pfam" id="PF25036">
    <property type="entry name" value="VPS13_VAB"/>
    <property type="match status" value="2"/>
</dbReference>
<dbReference type="InterPro" id="IPR035892">
    <property type="entry name" value="C2_domain_sf"/>
</dbReference>
<feature type="coiled-coil region" evidence="2">
    <location>
        <begin position="3679"/>
        <end position="3713"/>
    </location>
</feature>
<evidence type="ECO:0000259" key="4">
    <source>
        <dbReference type="PROSITE" id="PS50004"/>
    </source>
</evidence>
<feature type="region of interest" description="Disordered" evidence="3">
    <location>
        <begin position="3392"/>
        <end position="3518"/>
    </location>
</feature>
<evidence type="ECO:0000313" key="5">
    <source>
        <dbReference type="EMBL" id="CAD9955109.1"/>
    </source>
</evidence>
<feature type="region of interest" description="Disordered" evidence="3">
    <location>
        <begin position="1085"/>
        <end position="1104"/>
    </location>
</feature>